<keyword evidence="8" id="KW-0809">Transit peptide</keyword>
<dbReference type="InterPro" id="IPR002657">
    <property type="entry name" value="BilAc:Na_symport/Acr3"/>
</dbReference>
<keyword evidence="9 11" id="KW-1133">Transmembrane helix</keyword>
<dbReference type="GO" id="GO:0016020">
    <property type="term" value="C:membrane"/>
    <property type="evidence" value="ECO:0007669"/>
    <property type="project" value="UniProtKB-SubCell"/>
</dbReference>
<dbReference type="KEGG" id="nnu:104587986"/>
<feature type="transmembrane region" description="Helical" evidence="11">
    <location>
        <begin position="387"/>
        <end position="407"/>
    </location>
</feature>
<dbReference type="GO" id="GO:0009941">
    <property type="term" value="C:chloroplast envelope"/>
    <property type="evidence" value="ECO:0007669"/>
    <property type="project" value="UniProtKB-SubCell"/>
</dbReference>
<dbReference type="AlphaFoldDB" id="A0A1U7ZA88"/>
<feature type="transmembrane region" description="Helical" evidence="11">
    <location>
        <begin position="267"/>
        <end position="285"/>
    </location>
</feature>
<evidence type="ECO:0000256" key="1">
    <source>
        <dbReference type="ARBA" id="ARBA00004119"/>
    </source>
</evidence>
<feature type="transmembrane region" description="Helical" evidence="11">
    <location>
        <begin position="357"/>
        <end position="381"/>
    </location>
</feature>
<evidence type="ECO:0000256" key="11">
    <source>
        <dbReference type="SAM" id="Phobius"/>
    </source>
</evidence>
<dbReference type="InParanoid" id="A0A1U7ZA88"/>
<feature type="transmembrane region" description="Helical" evidence="11">
    <location>
        <begin position="110"/>
        <end position="128"/>
    </location>
</feature>
<feature type="transmembrane region" description="Helical" evidence="11">
    <location>
        <begin position="297"/>
        <end position="315"/>
    </location>
</feature>
<keyword evidence="10 11" id="KW-0472">Membrane</keyword>
<dbReference type="OrthoDB" id="203097at2759"/>
<dbReference type="eggNOG" id="KOG2718">
    <property type="taxonomic scope" value="Eukaryota"/>
</dbReference>
<dbReference type="Pfam" id="PF01758">
    <property type="entry name" value="SBF"/>
    <property type="match status" value="1"/>
</dbReference>
<dbReference type="STRING" id="4432.A0A1U7ZA88"/>
<gene>
    <name evidence="13" type="primary">LOC104587986</name>
</gene>
<feature type="transmembrane region" description="Helical" evidence="11">
    <location>
        <begin position="199"/>
        <end position="218"/>
    </location>
</feature>
<dbReference type="InterPro" id="IPR004710">
    <property type="entry name" value="Bilac:Na_transpt"/>
</dbReference>
<feature type="transmembrane region" description="Helical" evidence="11">
    <location>
        <begin position="170"/>
        <end position="193"/>
    </location>
</feature>
<dbReference type="PANTHER" id="PTHR10361:SF33">
    <property type="entry name" value="SODIUM_METABOLITE COTRANSPORTER BASS3, CHLOROPLASTIC-RELATED"/>
    <property type="match status" value="1"/>
</dbReference>
<dbReference type="InterPro" id="IPR038770">
    <property type="entry name" value="Na+/solute_symporter_sf"/>
</dbReference>
<dbReference type="RefSeq" id="XP_010244074.1">
    <property type="nucleotide sequence ID" value="XM_010245772.1"/>
</dbReference>
<evidence type="ECO:0000256" key="7">
    <source>
        <dbReference type="ARBA" id="ARBA00022692"/>
    </source>
</evidence>
<dbReference type="FunFam" id="1.20.1530.20:FF:000018">
    <property type="entry name" value="Probable sodium/metabolite cotransporter BASS1, chloroplastic"/>
    <property type="match status" value="1"/>
</dbReference>
<feature type="transmembrane region" description="Helical" evidence="11">
    <location>
        <begin position="327"/>
        <end position="345"/>
    </location>
</feature>
<evidence type="ECO:0000256" key="3">
    <source>
        <dbReference type="ARBA" id="ARBA00006528"/>
    </source>
</evidence>
<feature type="transmembrane region" description="Helical" evidence="11">
    <location>
        <begin position="230"/>
        <end position="255"/>
    </location>
</feature>
<reference evidence="13" key="1">
    <citation type="submission" date="2025-08" db="UniProtKB">
        <authorList>
            <consortium name="RefSeq"/>
        </authorList>
    </citation>
    <scope>IDENTIFICATION</scope>
</reference>
<keyword evidence="7 11" id="KW-0812">Transmembrane</keyword>
<keyword evidence="5" id="KW-0150">Chloroplast</keyword>
<keyword evidence="4" id="KW-0813">Transport</keyword>
<evidence type="ECO:0000256" key="9">
    <source>
        <dbReference type="ARBA" id="ARBA00022989"/>
    </source>
</evidence>
<dbReference type="PANTHER" id="PTHR10361">
    <property type="entry name" value="SODIUM-BILE ACID COTRANSPORTER"/>
    <property type="match status" value="1"/>
</dbReference>
<evidence type="ECO:0000256" key="8">
    <source>
        <dbReference type="ARBA" id="ARBA00022946"/>
    </source>
</evidence>
<dbReference type="OMA" id="NIMMETT"/>
<accession>A0A1U7ZA88</accession>
<evidence type="ECO:0000256" key="4">
    <source>
        <dbReference type="ARBA" id="ARBA00022448"/>
    </source>
</evidence>
<dbReference type="FunCoup" id="A0A1U7ZA88">
    <property type="interactions" value="303"/>
</dbReference>
<dbReference type="Gene3D" id="1.20.1530.20">
    <property type="match status" value="1"/>
</dbReference>
<dbReference type="GeneID" id="104587986"/>
<keyword evidence="6" id="KW-0934">Plastid</keyword>
<comment type="subcellular location">
    <subcellularLocation>
        <location evidence="2">Membrane</location>
        <topology evidence="2">Multi-pass membrane protein</topology>
    </subcellularLocation>
    <subcellularLocation>
        <location evidence="1">Plastid</location>
        <location evidence="1">Chloroplast envelope</location>
    </subcellularLocation>
</comment>
<comment type="similarity">
    <text evidence="3">Belongs to the bile acid:sodium symporter (BASS) (TC 2.A.28) family.</text>
</comment>
<organism evidence="12 13">
    <name type="scientific">Nelumbo nucifera</name>
    <name type="common">Sacred lotus</name>
    <dbReference type="NCBI Taxonomy" id="4432"/>
    <lineage>
        <taxon>Eukaryota</taxon>
        <taxon>Viridiplantae</taxon>
        <taxon>Streptophyta</taxon>
        <taxon>Embryophyta</taxon>
        <taxon>Tracheophyta</taxon>
        <taxon>Spermatophyta</taxon>
        <taxon>Magnoliopsida</taxon>
        <taxon>Proteales</taxon>
        <taxon>Nelumbonaceae</taxon>
        <taxon>Nelumbo</taxon>
    </lineage>
</organism>
<evidence type="ECO:0000256" key="5">
    <source>
        <dbReference type="ARBA" id="ARBA00022528"/>
    </source>
</evidence>
<keyword evidence="12" id="KW-1185">Reference proteome</keyword>
<dbReference type="Proteomes" id="UP000189703">
    <property type="component" value="Unplaced"/>
</dbReference>
<evidence type="ECO:0000256" key="10">
    <source>
        <dbReference type="ARBA" id="ARBA00023136"/>
    </source>
</evidence>
<sequence>MADLAVTSPCVSFSRPTAKPSSFLKELHSSKLNSKLGFNSIPYSIRRESGYCAWRLKVGRSFNGGSSSSFACSTSPYVGRVGAQRREGHASVLSLGTNPREHAKNDSSQALSAMLPFVVAATAVAALVQPATFSWVSKDLYAPALGGIMLSIGIQLSIDDFALAFRRPLPLSVGYIAQYVLKPLLGVLVARAFGAPPMFYAGFILMCCVAGAQLSSYASFLSKGDVALSILLTSSTTVSSVVVTPILTGLLIGSVVPVDAVAMSKSILQVVLLPVALGLVLNTYAKPVVGVIRPVMPFVAMLCTSLCIGSPLAINQSQILSAEGLRLILPVLTFHAVAFTVGYWVSKIPHLRQEEAVCRTISLCTGMQSSTLAGLLATQFLGSSQAVPSACSVVAMAIMGLCLASFWGRGFRIRDLPYVLLPPTSSIVKA</sequence>
<evidence type="ECO:0000256" key="2">
    <source>
        <dbReference type="ARBA" id="ARBA00004141"/>
    </source>
</evidence>
<name>A0A1U7ZA88_NELNU</name>
<evidence type="ECO:0000256" key="6">
    <source>
        <dbReference type="ARBA" id="ARBA00022640"/>
    </source>
</evidence>
<proteinExistence type="inferred from homology"/>
<evidence type="ECO:0000313" key="12">
    <source>
        <dbReference type="Proteomes" id="UP000189703"/>
    </source>
</evidence>
<protein>
    <submittedName>
        <fullName evidence="13">Probable sodium/metabolite cotransporter BASS3, chloroplastic</fullName>
    </submittedName>
</protein>
<feature type="transmembrane region" description="Helical" evidence="11">
    <location>
        <begin position="140"/>
        <end position="158"/>
    </location>
</feature>
<evidence type="ECO:0000313" key="13">
    <source>
        <dbReference type="RefSeq" id="XP_010244074.1"/>
    </source>
</evidence>